<dbReference type="AlphaFoldDB" id="A0A6G1GLP2"/>
<proteinExistence type="predicted"/>
<protein>
    <submittedName>
        <fullName evidence="2">Uncharacterized protein</fullName>
    </submittedName>
</protein>
<accession>A0A6G1GLP2</accession>
<evidence type="ECO:0000313" key="2">
    <source>
        <dbReference type="EMBL" id="KAF1981677.1"/>
    </source>
</evidence>
<evidence type="ECO:0000256" key="1">
    <source>
        <dbReference type="SAM" id="MobiDB-lite"/>
    </source>
</evidence>
<feature type="region of interest" description="Disordered" evidence="1">
    <location>
        <begin position="224"/>
        <end position="444"/>
    </location>
</feature>
<feature type="compositionally biased region" description="Basic and acidic residues" evidence="1">
    <location>
        <begin position="423"/>
        <end position="444"/>
    </location>
</feature>
<organism evidence="2 3">
    <name type="scientific">Aulographum hederae CBS 113979</name>
    <dbReference type="NCBI Taxonomy" id="1176131"/>
    <lineage>
        <taxon>Eukaryota</taxon>
        <taxon>Fungi</taxon>
        <taxon>Dikarya</taxon>
        <taxon>Ascomycota</taxon>
        <taxon>Pezizomycotina</taxon>
        <taxon>Dothideomycetes</taxon>
        <taxon>Pleosporomycetidae</taxon>
        <taxon>Aulographales</taxon>
        <taxon>Aulographaceae</taxon>
    </lineage>
</organism>
<dbReference type="Proteomes" id="UP000800041">
    <property type="component" value="Unassembled WGS sequence"/>
</dbReference>
<feature type="compositionally biased region" description="Polar residues" evidence="1">
    <location>
        <begin position="224"/>
        <end position="246"/>
    </location>
</feature>
<dbReference type="EMBL" id="ML977195">
    <property type="protein sequence ID" value="KAF1981677.1"/>
    <property type="molecule type" value="Genomic_DNA"/>
</dbReference>
<gene>
    <name evidence="2" type="ORF">K402DRAFT_223435</name>
</gene>
<name>A0A6G1GLP2_9PEZI</name>
<evidence type="ECO:0000313" key="3">
    <source>
        <dbReference type="Proteomes" id="UP000800041"/>
    </source>
</evidence>
<feature type="compositionally biased region" description="Polar residues" evidence="1">
    <location>
        <begin position="266"/>
        <end position="276"/>
    </location>
</feature>
<feature type="compositionally biased region" description="Low complexity" evidence="1">
    <location>
        <begin position="282"/>
        <end position="307"/>
    </location>
</feature>
<reference evidence="2" key="1">
    <citation type="journal article" date="2020" name="Stud. Mycol.">
        <title>101 Dothideomycetes genomes: a test case for predicting lifestyles and emergence of pathogens.</title>
        <authorList>
            <person name="Haridas S."/>
            <person name="Albert R."/>
            <person name="Binder M."/>
            <person name="Bloem J."/>
            <person name="Labutti K."/>
            <person name="Salamov A."/>
            <person name="Andreopoulos B."/>
            <person name="Baker S."/>
            <person name="Barry K."/>
            <person name="Bills G."/>
            <person name="Bluhm B."/>
            <person name="Cannon C."/>
            <person name="Castanera R."/>
            <person name="Culley D."/>
            <person name="Daum C."/>
            <person name="Ezra D."/>
            <person name="Gonzalez J."/>
            <person name="Henrissat B."/>
            <person name="Kuo A."/>
            <person name="Liang C."/>
            <person name="Lipzen A."/>
            <person name="Lutzoni F."/>
            <person name="Magnuson J."/>
            <person name="Mondo S."/>
            <person name="Nolan M."/>
            <person name="Ohm R."/>
            <person name="Pangilinan J."/>
            <person name="Park H.-J."/>
            <person name="Ramirez L."/>
            <person name="Alfaro M."/>
            <person name="Sun H."/>
            <person name="Tritt A."/>
            <person name="Yoshinaga Y."/>
            <person name="Zwiers L.-H."/>
            <person name="Turgeon B."/>
            <person name="Goodwin S."/>
            <person name="Spatafora J."/>
            <person name="Crous P."/>
            <person name="Grigoriev I."/>
        </authorList>
    </citation>
    <scope>NUCLEOTIDE SEQUENCE</scope>
    <source>
        <strain evidence="2">CBS 113979</strain>
    </source>
</reference>
<keyword evidence="3" id="KW-1185">Reference proteome</keyword>
<sequence>MDVQVYLLEGKLHKPIPPVMHWQVLASNMGKAMEALSKLPGRDLFRSDAAEPFKFFVSATVDEVALRCILRQIQAEGVTKGKQAKRLNSGYLEIDIQKEIESKGPQQNFTAAARLLHCAIELQINLDTTLLQDCLKGYVNRRNSLDSWVVIDALMRLPRTDDAMKYLLEKMSEEVMNDERMNETDSKIFESRDDREEIMNFIRVTPKWWEAWEQVCQVNTYYSRDRSNSGNAVPTETGVYQANDSTHWPDEESEWEDDTSFDRQHSPCTNGSTARSSFLDVPGPSGSKSRASSSSRPPTVSKSTTPRAPAPKNPNLKKKPSTLSSHGGPKPQNLNKKKGSIGGKPGGQTAPKKDPKVVGGDAQDPAWHPRNRKTVPGAPSPAKKENEGLSVRQNKKQHEKGKAATSGQADAGASDNRGSSNVSEHDGGKPWTKVGDDKKNKRRR</sequence>